<evidence type="ECO:0000256" key="2">
    <source>
        <dbReference type="ARBA" id="ARBA00049106"/>
    </source>
</evidence>
<dbReference type="PANTHER" id="PTHR39428:SF1">
    <property type="entry name" value="F420H(2)-DEPENDENT QUINONE REDUCTASE RV1261C"/>
    <property type="match status" value="1"/>
</dbReference>
<dbReference type="EMBL" id="CP012150">
    <property type="protein sequence ID" value="AKS32083.1"/>
    <property type="molecule type" value="Genomic_DNA"/>
</dbReference>
<dbReference type="Gene3D" id="2.30.110.10">
    <property type="entry name" value="Electron Transport, Fmn-binding Protein, Chain A"/>
    <property type="match status" value="1"/>
</dbReference>
<dbReference type="SUPFAM" id="SSF50475">
    <property type="entry name" value="FMN-binding split barrel"/>
    <property type="match status" value="1"/>
</dbReference>
<proteinExistence type="inferred from homology"/>
<dbReference type="AlphaFoldDB" id="A0A0K0X441"/>
<dbReference type="GO" id="GO:0005886">
    <property type="term" value="C:plasma membrane"/>
    <property type="evidence" value="ECO:0007669"/>
    <property type="project" value="TreeGrafter"/>
</dbReference>
<dbReference type="PANTHER" id="PTHR39428">
    <property type="entry name" value="F420H(2)-DEPENDENT QUINONE REDUCTASE RV1261C"/>
    <property type="match status" value="1"/>
</dbReference>
<organism evidence="3 4">
    <name type="scientific">Mycolicibacterium goodii</name>
    <name type="common">Mycobacterium goodii</name>
    <dbReference type="NCBI Taxonomy" id="134601"/>
    <lineage>
        <taxon>Bacteria</taxon>
        <taxon>Bacillati</taxon>
        <taxon>Actinomycetota</taxon>
        <taxon>Actinomycetes</taxon>
        <taxon>Mycobacteriales</taxon>
        <taxon>Mycobacteriaceae</taxon>
        <taxon>Mycolicibacterium</taxon>
    </lineage>
</organism>
<comment type="similarity">
    <text evidence="1">Belongs to the F420H(2)-dependent quinone reductase family.</text>
</comment>
<reference evidence="3 4" key="1">
    <citation type="submission" date="2015-07" db="EMBL/GenBank/DDBJ databases">
        <title>Complete genome sequence of Mycobacterium goodii X7B, a facultative thermophilic biodesulfurizing bacterium.</title>
        <authorList>
            <person name="Yu B."/>
            <person name="Li F."/>
            <person name="Xu P."/>
        </authorList>
    </citation>
    <scope>NUCLEOTIDE SEQUENCE [LARGE SCALE GENOMIC DNA]</scope>
    <source>
        <strain evidence="3 4">X7B</strain>
    </source>
</reference>
<accession>A0A0K0X441</accession>
<evidence type="ECO:0000313" key="3">
    <source>
        <dbReference type="EMBL" id="AKS32083.1"/>
    </source>
</evidence>
<dbReference type="STRING" id="134601.AFA91_09620"/>
<name>A0A0K0X441_MYCGD</name>
<dbReference type="PATRIC" id="fig|134601.6.peg.2004"/>
<dbReference type="OrthoDB" id="8225825at2"/>
<evidence type="ECO:0000313" key="4">
    <source>
        <dbReference type="Proteomes" id="UP000062255"/>
    </source>
</evidence>
<protein>
    <submittedName>
        <fullName evidence="3">Cell entry protein</fullName>
    </submittedName>
</protein>
<dbReference type="GO" id="GO:0016491">
    <property type="term" value="F:oxidoreductase activity"/>
    <property type="evidence" value="ECO:0007669"/>
    <property type="project" value="InterPro"/>
</dbReference>
<dbReference type="KEGG" id="mgo:AFA91_09620"/>
<dbReference type="NCBIfam" id="TIGR00026">
    <property type="entry name" value="hi_GC_TIGR00026"/>
    <property type="match status" value="1"/>
</dbReference>
<sequence>MPDPVEFDFVTMNREVIEEFRANKGKVGGVFADQPLLILHHVGAKTGIKRLSPLATLVEDGRIFIFASKGGSDTHPDWYRNLLADPRVTVELGTETFPATATVVTGAKRDEVYAKQSALHPQFADYQRNAKRLIPVVELIPDRRN</sequence>
<dbReference type="RefSeq" id="WP_049744503.1">
    <property type="nucleotide sequence ID" value="NZ_CP012150.1"/>
</dbReference>
<dbReference type="GO" id="GO:0070967">
    <property type="term" value="F:coenzyme F420 binding"/>
    <property type="evidence" value="ECO:0007669"/>
    <property type="project" value="TreeGrafter"/>
</dbReference>
<dbReference type="Pfam" id="PF04075">
    <property type="entry name" value="F420H2_quin_red"/>
    <property type="match status" value="1"/>
</dbReference>
<dbReference type="InterPro" id="IPR012349">
    <property type="entry name" value="Split_barrel_FMN-bd"/>
</dbReference>
<dbReference type="InterPro" id="IPR004378">
    <property type="entry name" value="F420H2_quin_Rdtase"/>
</dbReference>
<evidence type="ECO:0000256" key="1">
    <source>
        <dbReference type="ARBA" id="ARBA00008710"/>
    </source>
</evidence>
<comment type="catalytic activity">
    <reaction evidence="2">
        <text>oxidized coenzyme F420-(gamma-L-Glu)(n) + a quinol + H(+) = reduced coenzyme F420-(gamma-L-Glu)(n) + a quinone</text>
        <dbReference type="Rhea" id="RHEA:39663"/>
        <dbReference type="Rhea" id="RHEA-COMP:12939"/>
        <dbReference type="Rhea" id="RHEA-COMP:14378"/>
        <dbReference type="ChEBI" id="CHEBI:15378"/>
        <dbReference type="ChEBI" id="CHEBI:24646"/>
        <dbReference type="ChEBI" id="CHEBI:132124"/>
        <dbReference type="ChEBI" id="CHEBI:133980"/>
        <dbReference type="ChEBI" id="CHEBI:139511"/>
    </reaction>
</comment>
<gene>
    <name evidence="3" type="ORF">AFA91_09620</name>
</gene>
<dbReference type="Proteomes" id="UP000062255">
    <property type="component" value="Chromosome"/>
</dbReference>